<protein>
    <submittedName>
        <fullName evidence="2">Uncharacterized protein</fullName>
    </submittedName>
</protein>
<evidence type="ECO:0000256" key="1">
    <source>
        <dbReference type="SAM" id="Phobius"/>
    </source>
</evidence>
<dbReference type="AlphaFoldDB" id="A0A382YY66"/>
<proteinExistence type="predicted"/>
<evidence type="ECO:0000313" key="2">
    <source>
        <dbReference type="EMBL" id="SVD87889.1"/>
    </source>
</evidence>
<dbReference type="EMBL" id="UINC01179281">
    <property type="protein sequence ID" value="SVD87889.1"/>
    <property type="molecule type" value="Genomic_DNA"/>
</dbReference>
<gene>
    <name evidence="2" type="ORF">METZ01_LOCUS440743</name>
</gene>
<sequence length="72" mass="8539">MNRLRALFHPIFVFIGIQIAWIGLMVVWIYWYVKNSRNLTEFAKRLPPELMESEFNWVVLLEGGVLMLMILA</sequence>
<keyword evidence="1" id="KW-1133">Transmembrane helix</keyword>
<feature type="non-terminal residue" evidence="2">
    <location>
        <position position="72"/>
    </location>
</feature>
<keyword evidence="1" id="KW-0472">Membrane</keyword>
<name>A0A382YY66_9ZZZZ</name>
<reference evidence="2" key="1">
    <citation type="submission" date="2018-05" db="EMBL/GenBank/DDBJ databases">
        <authorList>
            <person name="Lanie J.A."/>
            <person name="Ng W.-L."/>
            <person name="Kazmierczak K.M."/>
            <person name="Andrzejewski T.M."/>
            <person name="Davidsen T.M."/>
            <person name="Wayne K.J."/>
            <person name="Tettelin H."/>
            <person name="Glass J.I."/>
            <person name="Rusch D."/>
            <person name="Podicherti R."/>
            <person name="Tsui H.-C.T."/>
            <person name="Winkler M.E."/>
        </authorList>
    </citation>
    <scope>NUCLEOTIDE SEQUENCE</scope>
</reference>
<organism evidence="2">
    <name type="scientific">marine metagenome</name>
    <dbReference type="NCBI Taxonomy" id="408172"/>
    <lineage>
        <taxon>unclassified sequences</taxon>
        <taxon>metagenomes</taxon>
        <taxon>ecological metagenomes</taxon>
    </lineage>
</organism>
<keyword evidence="1" id="KW-0812">Transmembrane</keyword>
<accession>A0A382YY66</accession>
<feature type="transmembrane region" description="Helical" evidence="1">
    <location>
        <begin position="12"/>
        <end position="33"/>
    </location>
</feature>